<sequence>GVNPGVSMASQSTGYFTLDQVGIWVVYGRAEFDIA</sequence>
<dbReference type="EMBL" id="BARV01021321">
    <property type="protein sequence ID" value="GAI22292.1"/>
    <property type="molecule type" value="Genomic_DNA"/>
</dbReference>
<organism evidence="1">
    <name type="scientific">marine sediment metagenome</name>
    <dbReference type="NCBI Taxonomy" id="412755"/>
    <lineage>
        <taxon>unclassified sequences</taxon>
        <taxon>metagenomes</taxon>
        <taxon>ecological metagenomes</taxon>
    </lineage>
</organism>
<proteinExistence type="predicted"/>
<dbReference type="AlphaFoldDB" id="X1LSD2"/>
<comment type="caution">
    <text evidence="1">The sequence shown here is derived from an EMBL/GenBank/DDBJ whole genome shotgun (WGS) entry which is preliminary data.</text>
</comment>
<reference evidence="1" key="1">
    <citation type="journal article" date="2014" name="Front. Microbiol.">
        <title>High frequency of phylogenetically diverse reductive dehalogenase-homologous genes in deep subseafloor sedimentary metagenomes.</title>
        <authorList>
            <person name="Kawai M."/>
            <person name="Futagami T."/>
            <person name="Toyoda A."/>
            <person name="Takaki Y."/>
            <person name="Nishi S."/>
            <person name="Hori S."/>
            <person name="Arai W."/>
            <person name="Tsubouchi T."/>
            <person name="Morono Y."/>
            <person name="Uchiyama I."/>
            <person name="Ito T."/>
            <person name="Fujiyama A."/>
            <person name="Inagaki F."/>
            <person name="Takami H."/>
        </authorList>
    </citation>
    <scope>NUCLEOTIDE SEQUENCE</scope>
    <source>
        <strain evidence="1">Expedition CK06-06</strain>
    </source>
</reference>
<name>X1LSD2_9ZZZZ</name>
<evidence type="ECO:0000313" key="1">
    <source>
        <dbReference type="EMBL" id="GAI22292.1"/>
    </source>
</evidence>
<gene>
    <name evidence="1" type="ORF">S06H3_35351</name>
</gene>
<protein>
    <submittedName>
        <fullName evidence="1">Uncharacterized protein</fullName>
    </submittedName>
</protein>
<accession>X1LSD2</accession>
<feature type="non-terminal residue" evidence="1">
    <location>
        <position position="1"/>
    </location>
</feature>